<comment type="catalytic activity">
    <reaction evidence="1">
        <text>Hydrolysis of terminal, non-reducing alpha-D-galactose residues in alpha-D-galactosides, including galactose oligosaccharides, galactomannans and galactolipids.</text>
        <dbReference type="EC" id="3.2.1.22"/>
    </reaction>
</comment>
<sequence length="626" mass="70868">MIRKKIRLLSLVLLFSIIPQTLSSQVFKLSDYLKEGEKDATLSVITMLQDASKYKNSKVIIGKGTYHFYPEKAYEQYCFITNHDNSLRRIAFPINDFDGLTIEAKGAKFIFHGVMMPFNIENSKNIDISGLTIDWYLPLHGEGLIEANDTINNTFDLRLADNMPYTIRNEQLIFIKEGFEHDLNHAILFDPKRKAVAYNTAKYTPLNMVNHIEIRNKDQFDFPNYIDFRIPEYEGQNREYSIKAVEIEPGLVRISGNEKALPPVGQVLVCKGQFGKDRIANAFYINKSSNVNLHNLTIHYAGGMGILGERSQDIVLDSIKILANPENKLMVSTSADAAHFSSCKGKIVVNNCNFRHQLDDAINVHGAYVIVEDVLGPDKLGVRIGHFQQAGFQFAEQGDNLGFINPKESAEVEFKTSVKSFYKLNKDYYIITFNEEITNKLSKGYVVENLDWYPEVTITNSQFADNRARGLLLKSPKKTIVRNNYFSNMMQALIISNGINTWWYESGGAQDMIIEGNVFGDCNYDGGKRPVISIGGELGIGGRKLGKIVINNNTFNNFNPSIIKATGVKHLEFTNIIINNSKTFAATEPDDYVIDLEQIETLKIKNIKISKDFKNKVKAEEIKNEY</sequence>
<comment type="caution">
    <text evidence="10">The sequence shown here is derived from an EMBL/GenBank/DDBJ whole genome shotgun (WGS) entry which is preliminary data.</text>
</comment>
<dbReference type="InterPro" id="IPR012334">
    <property type="entry name" value="Pectin_lyas_fold"/>
</dbReference>
<dbReference type="Gene3D" id="2.160.20.10">
    <property type="entry name" value="Single-stranded right-handed beta-helix, Pectin lyase-like"/>
    <property type="match status" value="2"/>
</dbReference>
<evidence type="ECO:0000256" key="6">
    <source>
        <dbReference type="ARBA" id="ARBA00023295"/>
    </source>
</evidence>
<organism evidence="10 11">
    <name type="scientific">Gaetbulibacter aquiaggeris</name>
    <dbReference type="NCBI Taxonomy" id="1735373"/>
    <lineage>
        <taxon>Bacteria</taxon>
        <taxon>Pseudomonadati</taxon>
        <taxon>Bacteroidota</taxon>
        <taxon>Flavobacteriia</taxon>
        <taxon>Flavobacteriales</taxon>
        <taxon>Flavobacteriaceae</taxon>
        <taxon>Gaetbulibacter</taxon>
    </lineage>
</organism>
<accession>A0ABW7MQD5</accession>
<dbReference type="RefSeq" id="WP_395438071.1">
    <property type="nucleotide sequence ID" value="NZ_JBAWKC010000002.1"/>
</dbReference>
<reference evidence="10 11" key="1">
    <citation type="submission" date="2024-02" db="EMBL/GenBank/DDBJ databases">
        <title>A Gaetbulibacter species isolated from tidal flats and genomic insights of their niches.</title>
        <authorList>
            <person name="Ye Y."/>
        </authorList>
    </citation>
    <scope>NUCLEOTIDE SEQUENCE [LARGE SCALE GENOMIC DNA]</scope>
    <source>
        <strain evidence="10 11">KEM-8</strain>
    </source>
</reference>
<evidence type="ECO:0000313" key="10">
    <source>
        <dbReference type="EMBL" id="MFH6768824.1"/>
    </source>
</evidence>
<evidence type="ECO:0000256" key="7">
    <source>
        <dbReference type="SAM" id="SignalP"/>
    </source>
</evidence>
<dbReference type="Proteomes" id="UP001610104">
    <property type="component" value="Unassembled WGS sequence"/>
</dbReference>
<keyword evidence="6" id="KW-0326">Glycosidase</keyword>
<name>A0ABW7MQD5_9FLAO</name>
<keyword evidence="11" id="KW-1185">Reference proteome</keyword>
<dbReference type="InterPro" id="IPR011050">
    <property type="entry name" value="Pectin_lyase_fold/virulence"/>
</dbReference>
<evidence type="ECO:0000256" key="1">
    <source>
        <dbReference type="ARBA" id="ARBA00001255"/>
    </source>
</evidence>
<evidence type="ECO:0000256" key="3">
    <source>
        <dbReference type="ARBA" id="ARBA00022729"/>
    </source>
</evidence>
<dbReference type="Pfam" id="PF23763">
    <property type="entry name" value="Beta-barrel_GLAA-B_I"/>
    <property type="match status" value="1"/>
</dbReference>
<evidence type="ECO:0000256" key="2">
    <source>
        <dbReference type="ARBA" id="ARBA00001271"/>
    </source>
</evidence>
<dbReference type="InterPro" id="IPR057275">
    <property type="entry name" value="Beta-barrel_GLAA-B_I"/>
</dbReference>
<evidence type="ECO:0000259" key="9">
    <source>
        <dbReference type="Pfam" id="PF23764"/>
    </source>
</evidence>
<feature type="signal peptide" evidence="7">
    <location>
        <begin position="1"/>
        <end position="24"/>
    </location>
</feature>
<evidence type="ECO:0000259" key="8">
    <source>
        <dbReference type="Pfam" id="PF23763"/>
    </source>
</evidence>
<dbReference type="InterPro" id="IPR056441">
    <property type="entry name" value="Beta-barrel_GLAA-B_II"/>
</dbReference>
<protein>
    <submittedName>
        <fullName evidence="10">Right-handed parallel beta-helix repeat-containing protein</fullName>
    </submittedName>
</protein>
<keyword evidence="4" id="KW-0677">Repeat</keyword>
<keyword evidence="5" id="KW-0378">Hydrolase</keyword>
<feature type="chain" id="PRO_5045695236" evidence="7">
    <location>
        <begin position="25"/>
        <end position="626"/>
    </location>
</feature>
<keyword evidence="3 7" id="KW-0732">Signal</keyword>
<feature type="domain" description="GLAA-B beta-barrel" evidence="9">
    <location>
        <begin position="379"/>
        <end position="446"/>
    </location>
</feature>
<dbReference type="SUPFAM" id="SSF51126">
    <property type="entry name" value="Pectin lyase-like"/>
    <property type="match status" value="1"/>
</dbReference>
<evidence type="ECO:0000256" key="4">
    <source>
        <dbReference type="ARBA" id="ARBA00022737"/>
    </source>
</evidence>
<dbReference type="Pfam" id="PF23764">
    <property type="entry name" value="Beta-barrel_GLAA-B_II"/>
    <property type="match status" value="1"/>
</dbReference>
<evidence type="ECO:0000256" key="5">
    <source>
        <dbReference type="ARBA" id="ARBA00022801"/>
    </source>
</evidence>
<gene>
    <name evidence="10" type="ORF">V8G56_08760</name>
</gene>
<feature type="domain" description="GLAA-B beta-barrel" evidence="8">
    <location>
        <begin position="142"/>
        <end position="268"/>
    </location>
</feature>
<evidence type="ECO:0000313" key="11">
    <source>
        <dbReference type="Proteomes" id="UP001610104"/>
    </source>
</evidence>
<dbReference type="EMBL" id="JBAWKC010000002">
    <property type="protein sequence ID" value="MFH6768824.1"/>
    <property type="molecule type" value="Genomic_DNA"/>
</dbReference>
<comment type="catalytic activity">
    <reaction evidence="2">
        <text>Hydrolysis of terminal, non-reducing branched (1-&gt;3)-alpha-D-galactosidic residues, producing free D-galactose.</text>
        <dbReference type="EC" id="3.2.1.n1"/>
    </reaction>
</comment>
<proteinExistence type="predicted"/>